<dbReference type="PANTHER" id="PTHR30408">
    <property type="entry name" value="TYPE-1 RESTRICTION ENZYME ECOKI SPECIFICITY PROTEIN"/>
    <property type="match status" value="1"/>
</dbReference>
<evidence type="ECO:0000313" key="6">
    <source>
        <dbReference type="EMBL" id="TXJ60269.1"/>
    </source>
</evidence>
<keyword evidence="4" id="KW-0175">Coiled coil</keyword>
<dbReference type="AlphaFoldDB" id="A0A5C8GET2"/>
<dbReference type="GO" id="GO:0003677">
    <property type="term" value="F:DNA binding"/>
    <property type="evidence" value="ECO:0007669"/>
    <property type="project" value="UniProtKB-KW"/>
</dbReference>
<gene>
    <name evidence="6" type="ORF">EPJ74_06620</name>
</gene>
<dbReference type="PANTHER" id="PTHR30408:SF12">
    <property type="entry name" value="TYPE I RESTRICTION ENZYME MJAVIII SPECIFICITY SUBUNIT"/>
    <property type="match status" value="1"/>
</dbReference>
<protein>
    <submittedName>
        <fullName evidence="6">Restriction endonuclease subunit S</fullName>
    </submittedName>
</protein>
<evidence type="ECO:0000256" key="4">
    <source>
        <dbReference type="SAM" id="Coils"/>
    </source>
</evidence>
<name>A0A5C8GET2_9SPIR</name>
<dbReference type="EMBL" id="SAYK01000005">
    <property type="protein sequence ID" value="TXJ60269.1"/>
    <property type="molecule type" value="Genomic_DNA"/>
</dbReference>
<dbReference type="InterPro" id="IPR052021">
    <property type="entry name" value="Type-I_RS_S_subunit"/>
</dbReference>
<evidence type="ECO:0000259" key="5">
    <source>
        <dbReference type="Pfam" id="PF01420"/>
    </source>
</evidence>
<dbReference type="RefSeq" id="WP_147560540.1">
    <property type="nucleotide sequence ID" value="NZ_SAYK01000005.1"/>
</dbReference>
<proteinExistence type="inferred from homology"/>
<dbReference type="GO" id="GO:0009307">
    <property type="term" value="P:DNA restriction-modification system"/>
    <property type="evidence" value="ECO:0007669"/>
    <property type="project" value="UniProtKB-KW"/>
</dbReference>
<evidence type="ECO:0000256" key="1">
    <source>
        <dbReference type="ARBA" id="ARBA00010923"/>
    </source>
</evidence>
<dbReference type="Gene3D" id="3.90.220.20">
    <property type="entry name" value="DNA methylase specificity domains"/>
    <property type="match status" value="2"/>
</dbReference>
<evidence type="ECO:0000256" key="2">
    <source>
        <dbReference type="ARBA" id="ARBA00022747"/>
    </source>
</evidence>
<keyword evidence="3" id="KW-0238">DNA-binding</keyword>
<keyword evidence="6" id="KW-0255">Endonuclease</keyword>
<organism evidence="6 7">
    <name type="scientific">Brachyspira aalborgi</name>
    <dbReference type="NCBI Taxonomy" id="29522"/>
    <lineage>
        <taxon>Bacteria</taxon>
        <taxon>Pseudomonadati</taxon>
        <taxon>Spirochaetota</taxon>
        <taxon>Spirochaetia</taxon>
        <taxon>Brachyspirales</taxon>
        <taxon>Brachyspiraceae</taxon>
        <taxon>Brachyspira</taxon>
    </lineage>
</organism>
<dbReference type="CDD" id="cd16961">
    <property type="entry name" value="RMtype1_S_TRD-CR_like"/>
    <property type="match status" value="1"/>
</dbReference>
<dbReference type="Gene3D" id="1.10.287.1120">
    <property type="entry name" value="Bipartite methylase S protein"/>
    <property type="match status" value="1"/>
</dbReference>
<feature type="coiled-coil region" evidence="4">
    <location>
        <begin position="375"/>
        <end position="402"/>
    </location>
</feature>
<dbReference type="Proteomes" id="UP000322188">
    <property type="component" value="Unassembled WGS sequence"/>
</dbReference>
<comment type="similarity">
    <text evidence="1">Belongs to the type-I restriction system S methylase family.</text>
</comment>
<dbReference type="InterPro" id="IPR044946">
    <property type="entry name" value="Restrct_endonuc_typeI_TRD_sf"/>
</dbReference>
<comment type="caution">
    <text evidence="6">The sequence shown here is derived from an EMBL/GenBank/DDBJ whole genome shotgun (WGS) entry which is preliminary data.</text>
</comment>
<feature type="domain" description="Type I restriction modification DNA specificity" evidence="5">
    <location>
        <begin position="225"/>
        <end position="393"/>
    </location>
</feature>
<dbReference type="GO" id="GO:0004519">
    <property type="term" value="F:endonuclease activity"/>
    <property type="evidence" value="ECO:0007669"/>
    <property type="project" value="UniProtKB-KW"/>
</dbReference>
<evidence type="ECO:0000313" key="7">
    <source>
        <dbReference type="Proteomes" id="UP000322188"/>
    </source>
</evidence>
<reference evidence="6 7" key="1">
    <citation type="journal article" date="1992" name="Lakartidningen">
        <title>[Penicillin V and not amoxicillin is the first choice preparation in acute otitis].</title>
        <authorList>
            <person name="Kamme C."/>
            <person name="Lundgren K."/>
            <person name="Prellner K."/>
        </authorList>
    </citation>
    <scope>NUCLEOTIDE SEQUENCE [LARGE SCALE GENOMIC DNA]</scope>
    <source>
        <strain evidence="6 7">PC2022III</strain>
    </source>
</reference>
<dbReference type="SUPFAM" id="SSF116734">
    <property type="entry name" value="DNA methylase specificity domain"/>
    <property type="match status" value="2"/>
</dbReference>
<sequence length="412" mass="47919">MNKLPDGWEEKYIEEVFEIRKNYTNARKDLDNNSNISYLHYGDIHKYYQHKLDCKNISLPKISENKLSKDINKLELVKNGDLIVVDVSEDYKGICSSVEVKNLSYKLVSGLHTLLLRDKGNYFADGYKGYIFYNHNVHKECCKVATGISVYGINRKNLKKIKIPIPPLDEQKRIASALSKIDAYLENTIKLIEEKERFKRGIAKKLLTCKEGENIPEARFKGFEDEWEIVKLGDMFDNFKEKNNEDKIILASTIDKGVIPNSLTERKIIRKKESLSNYKLVKKGCFVISLISFQSGFEYSDYEGIISPAYTVLKPKIEMAHYFYKYYFKSFKFIKDLRPYAEGIRHGKQIKFKACKDILVPYPSIEEQEKIGGYLSLLDEEIDNLKKQKELIKEMKRGAMQKLLSGEVRLLE</sequence>
<keyword evidence="2" id="KW-0680">Restriction system</keyword>
<keyword evidence="6" id="KW-0378">Hydrolase</keyword>
<feature type="domain" description="Type I restriction modification DNA specificity" evidence="5">
    <location>
        <begin position="5"/>
        <end position="190"/>
    </location>
</feature>
<dbReference type="InterPro" id="IPR000055">
    <property type="entry name" value="Restrct_endonuc_typeI_TRD"/>
</dbReference>
<evidence type="ECO:0000256" key="3">
    <source>
        <dbReference type="ARBA" id="ARBA00023125"/>
    </source>
</evidence>
<dbReference type="Pfam" id="PF01420">
    <property type="entry name" value="Methylase_S"/>
    <property type="match status" value="2"/>
</dbReference>
<accession>A0A5C8GET2</accession>
<keyword evidence="6" id="KW-0540">Nuclease</keyword>
<dbReference type="GeneID" id="61066985"/>